<evidence type="ECO:0000256" key="4">
    <source>
        <dbReference type="ARBA" id="ARBA00023163"/>
    </source>
</evidence>
<dbReference type="GO" id="GO:0000976">
    <property type="term" value="F:transcription cis-regulatory region binding"/>
    <property type="evidence" value="ECO:0007669"/>
    <property type="project" value="TreeGrafter"/>
</dbReference>
<protein>
    <submittedName>
        <fullName evidence="6">Bacterial regulatory helix-turn-helix protein, lysR family</fullName>
    </submittedName>
</protein>
<dbReference type="PANTHER" id="PTHR30126:SF88">
    <property type="entry name" value="TRANSCRIPTIONAL REGULATOR-RELATED"/>
    <property type="match status" value="1"/>
</dbReference>
<keyword evidence="3" id="KW-0238">DNA-binding</keyword>
<evidence type="ECO:0000313" key="6">
    <source>
        <dbReference type="EMBL" id="PRC92433.1"/>
    </source>
</evidence>
<dbReference type="Proteomes" id="UP000237839">
    <property type="component" value="Unassembled WGS sequence"/>
</dbReference>
<organism evidence="6 7">
    <name type="scientific">Solimicrobium silvestre</name>
    <dbReference type="NCBI Taxonomy" id="2099400"/>
    <lineage>
        <taxon>Bacteria</taxon>
        <taxon>Pseudomonadati</taxon>
        <taxon>Pseudomonadota</taxon>
        <taxon>Betaproteobacteria</taxon>
        <taxon>Burkholderiales</taxon>
        <taxon>Oxalobacteraceae</taxon>
        <taxon>Solimicrobium</taxon>
    </lineage>
</organism>
<dbReference type="Pfam" id="PF00126">
    <property type="entry name" value="HTH_1"/>
    <property type="match status" value="1"/>
</dbReference>
<dbReference type="FunFam" id="1.10.10.10:FF:000001">
    <property type="entry name" value="LysR family transcriptional regulator"/>
    <property type="match status" value="1"/>
</dbReference>
<dbReference type="PANTHER" id="PTHR30126">
    <property type="entry name" value="HTH-TYPE TRANSCRIPTIONAL REGULATOR"/>
    <property type="match status" value="1"/>
</dbReference>
<keyword evidence="2" id="KW-0805">Transcription regulation</keyword>
<feature type="domain" description="HTH lysR-type" evidence="5">
    <location>
        <begin position="5"/>
        <end position="62"/>
    </location>
</feature>
<comment type="similarity">
    <text evidence="1">Belongs to the LysR transcriptional regulatory family.</text>
</comment>
<dbReference type="InterPro" id="IPR000847">
    <property type="entry name" value="LysR_HTH_N"/>
</dbReference>
<keyword evidence="4" id="KW-0804">Transcription</keyword>
<dbReference type="Gene3D" id="1.10.10.10">
    <property type="entry name" value="Winged helix-like DNA-binding domain superfamily/Winged helix DNA-binding domain"/>
    <property type="match status" value="1"/>
</dbReference>
<dbReference type="InterPro" id="IPR005119">
    <property type="entry name" value="LysR_subst-bd"/>
</dbReference>
<dbReference type="SUPFAM" id="SSF53850">
    <property type="entry name" value="Periplasmic binding protein-like II"/>
    <property type="match status" value="1"/>
</dbReference>
<dbReference type="InterPro" id="IPR036388">
    <property type="entry name" value="WH-like_DNA-bd_sf"/>
</dbReference>
<sequence length="300" mass="33872">MINNLTLHQLRCFDAVVTQGSFQAAANQLFRSQPTVFAAVKSLEAQVGVNLLDRSSYRVKVTDAGRSFHARTRVFLQEYGKLENHVTQLSMGVESELRVVIGDLCPLTETLNLLRRFFDNCPGTRLHLHFEAISGPWERLNDGDADLIFHHIDTSDPSLEYINLQNVKLIPVVAPNFLSFPITDAISPEQMRDYVQCVIRDSARHSAPRDYYVMEGTRSWTVSDQLMKKEVIVQGMGWGHMPDFLIEDELRSGSLLSIAGKYLRGGQVGLVAARNRNIPHGPVAELLWSYIEDHLHSTNR</sequence>
<dbReference type="AlphaFoldDB" id="A0A2S9GXJ2"/>
<dbReference type="Pfam" id="PF03466">
    <property type="entry name" value="LysR_substrate"/>
    <property type="match status" value="1"/>
</dbReference>
<evidence type="ECO:0000256" key="2">
    <source>
        <dbReference type="ARBA" id="ARBA00023015"/>
    </source>
</evidence>
<comment type="caution">
    <text evidence="6">The sequence shown here is derived from an EMBL/GenBank/DDBJ whole genome shotgun (WGS) entry which is preliminary data.</text>
</comment>
<evidence type="ECO:0000256" key="3">
    <source>
        <dbReference type="ARBA" id="ARBA00023125"/>
    </source>
</evidence>
<name>A0A2S9GXJ2_9BURK</name>
<evidence type="ECO:0000256" key="1">
    <source>
        <dbReference type="ARBA" id="ARBA00009437"/>
    </source>
</evidence>
<proteinExistence type="inferred from homology"/>
<evidence type="ECO:0000259" key="5">
    <source>
        <dbReference type="PROSITE" id="PS50931"/>
    </source>
</evidence>
<dbReference type="GO" id="GO:0003700">
    <property type="term" value="F:DNA-binding transcription factor activity"/>
    <property type="evidence" value="ECO:0007669"/>
    <property type="project" value="InterPro"/>
</dbReference>
<dbReference type="PRINTS" id="PR00039">
    <property type="entry name" value="HTHLYSR"/>
</dbReference>
<dbReference type="SUPFAM" id="SSF46785">
    <property type="entry name" value="Winged helix' DNA-binding domain"/>
    <property type="match status" value="1"/>
</dbReference>
<evidence type="ECO:0000313" key="7">
    <source>
        <dbReference type="Proteomes" id="UP000237839"/>
    </source>
</evidence>
<dbReference type="EMBL" id="PUGF01000013">
    <property type="protein sequence ID" value="PRC92433.1"/>
    <property type="molecule type" value="Genomic_DNA"/>
</dbReference>
<keyword evidence="7" id="KW-1185">Reference proteome</keyword>
<dbReference type="RefSeq" id="WP_243405424.1">
    <property type="nucleotide sequence ID" value="NZ_PUGF01000013.1"/>
</dbReference>
<accession>A0A2S9GXJ2</accession>
<reference evidence="6 7" key="1">
    <citation type="submission" date="2018-02" db="EMBL/GenBank/DDBJ databases">
        <title>Solimicrobium silvestre gen. nov., sp. nov., isolated from alpine forest soil.</title>
        <authorList>
            <person name="Margesin R."/>
            <person name="Albuquerque L."/>
            <person name="Zhang D.-C."/>
            <person name="Froufe H.J.C."/>
            <person name="Severino R."/>
            <person name="Roxo I."/>
            <person name="Egas C."/>
            <person name="Da Costa M.S."/>
        </authorList>
    </citation>
    <scope>NUCLEOTIDE SEQUENCE [LARGE SCALE GENOMIC DNA]</scope>
    <source>
        <strain evidence="6 7">S20-91</strain>
    </source>
</reference>
<gene>
    <name evidence="6" type="ORF">S2091_2808</name>
</gene>
<dbReference type="PROSITE" id="PS50931">
    <property type="entry name" value="HTH_LYSR"/>
    <property type="match status" value="1"/>
</dbReference>
<dbReference type="Gene3D" id="3.40.190.290">
    <property type="match status" value="1"/>
</dbReference>
<dbReference type="InterPro" id="IPR036390">
    <property type="entry name" value="WH_DNA-bd_sf"/>
</dbReference>